<dbReference type="CDD" id="cd16655">
    <property type="entry name" value="RING-Ubox_WDSUB1-like"/>
    <property type="match status" value="1"/>
</dbReference>
<keyword evidence="5" id="KW-0547">Nucleotide-binding</keyword>
<comment type="pathway">
    <text evidence="2">Protein modification; protein ubiquitination.</text>
</comment>
<dbReference type="PANTHER" id="PTHR45647:SF130">
    <property type="entry name" value="U-BOX DOMAIN-CONTAINING PROTEIN 33"/>
    <property type="match status" value="1"/>
</dbReference>
<dbReference type="InterPro" id="IPR008271">
    <property type="entry name" value="Ser/Thr_kinase_AS"/>
</dbReference>
<name>M8B2D9_AEGTA</name>
<sequence>MSFSRSMLCTDQPVGFTCRNNAHWKKEIAQPINYGGQFLKIILQKVSDHLESLSILSTDRVVTKIMYSYSSHTALSSSEPKEAAIERDDGDDETFWSAQCSLSSSTGDERDEQQSSPGAEGTVFVALADDVNEGTSTLLWAMKNLAKDGSRVVIAHVRSPTRSTHRMGVKAHHGSMRPEGVSNHRNLQRDKAGKNMDGYALTAKRATQDLEIDCDEVVIEMDDVAEGLAQLIAIHGITRLVMGAAADQHYSKEMKKPKSKTALKLMDTAAPSCKIWFICDGHLICTSYKENLPAISPSPVQRTTPSSVCRISSQMRSMALKNEEASSNGYNSASSFESQMSDWDFLFGDWEKTTYISSRTDDAVGISGATTLPVIIGDAHKLRQVKHSPTYESDGIHLVPECHMEEALLVDEETHFGHQEVYTVAELWKGHDESNKRDKATQDLLSALQRANVSEDSYLHEVNQRKQIEEILTIQRLEIDEMKRRSYTLHDELQDSKKQKLMLEQHIIQIETARKDNVKEITDFFTEKSCEETKKCLKLEMDLLSALQKAREMENLYQNEKGRRLDMDVKITRQRVEIEETKKHRDELYYELKDLKEHMLKLKIIDVPDETNRRRRAERDLLSALEMVKDLEHGILREMRKQKEVEEAHAIREEEIQAMIQQLADINAKYISDMKSAIKFHEEELEKSKHFIQEIQAKYDKSLHERDTAVTEAKELRQKNKHGALVFSLSELQEATKCFDISLKIGEGGSGRVYKGFLRNTTVAIKLLHCQRLQRQQEFHQEVAFLSTVRHPNIMMFIGACQEASGSGLVYEFLPNRSLEEHLSCKEKKNTPPLTWQVRTRIIGEIWSALTFIHSHKPLPIVHGDLKPDNILLDANFVSKLRICQVSKNPRATKNTKDPKFLTTGELTPQCDVYSFGIVILRLLTGRSSQKIVVTVEKAMEKGHLHSIIDDSAGSWPYQQAGQLARLGLRCTNLSGKLQPDLIGGVWGELEPLMKAASRNAGRPSFAASSMTHTHHPALSVQSLGLEVMHDPQIAADGFTYEAEAIRTWLDSGHDTSPMTNLKLKHCDLTPNRALHSAILEWQQQQKKHGT</sequence>
<keyword evidence="6" id="KW-0418">Kinase</keyword>
<dbReference type="InterPro" id="IPR014729">
    <property type="entry name" value="Rossmann-like_a/b/a_fold"/>
</dbReference>
<dbReference type="UniPathway" id="UPA00143"/>
<evidence type="ECO:0000256" key="6">
    <source>
        <dbReference type="ARBA" id="ARBA00022777"/>
    </source>
</evidence>
<dbReference type="InterPro" id="IPR017441">
    <property type="entry name" value="Protein_kinase_ATP_BS"/>
</dbReference>
<dbReference type="EnsemblPlants" id="EMT08166">
    <property type="protein sequence ID" value="EMT08166"/>
    <property type="gene ID" value="F775_02885"/>
</dbReference>
<evidence type="ECO:0000256" key="3">
    <source>
        <dbReference type="ARBA" id="ARBA00012483"/>
    </source>
</evidence>
<dbReference type="Gene3D" id="3.30.200.20">
    <property type="entry name" value="Phosphorylase Kinase, domain 1"/>
    <property type="match status" value="1"/>
</dbReference>
<evidence type="ECO:0000256" key="9">
    <source>
        <dbReference type="SAM" id="MobiDB-lite"/>
    </source>
</evidence>
<dbReference type="PANTHER" id="PTHR45647">
    <property type="entry name" value="OS02G0152300 PROTEIN"/>
    <property type="match status" value="1"/>
</dbReference>
<feature type="compositionally biased region" description="Basic residues" evidence="9">
    <location>
        <begin position="163"/>
        <end position="175"/>
    </location>
</feature>
<dbReference type="GO" id="GO:0016567">
    <property type="term" value="P:protein ubiquitination"/>
    <property type="evidence" value="ECO:0007669"/>
    <property type="project" value="UniProtKB-UniPathway"/>
</dbReference>
<evidence type="ECO:0000256" key="2">
    <source>
        <dbReference type="ARBA" id="ARBA00004906"/>
    </source>
</evidence>
<dbReference type="InterPro" id="IPR013083">
    <property type="entry name" value="Znf_RING/FYVE/PHD"/>
</dbReference>
<dbReference type="InterPro" id="IPR051348">
    <property type="entry name" value="U-box_ubiquitin_ligases"/>
</dbReference>
<evidence type="ECO:0000256" key="1">
    <source>
        <dbReference type="ARBA" id="ARBA00000900"/>
    </source>
</evidence>
<evidence type="ECO:0000256" key="8">
    <source>
        <dbReference type="ARBA" id="ARBA00022840"/>
    </source>
</evidence>
<dbReference type="GO" id="GO:0005524">
    <property type="term" value="F:ATP binding"/>
    <property type="evidence" value="ECO:0007669"/>
    <property type="project" value="UniProtKB-UniRule"/>
</dbReference>
<dbReference type="GO" id="GO:0004672">
    <property type="term" value="F:protein kinase activity"/>
    <property type="evidence" value="ECO:0007669"/>
    <property type="project" value="InterPro"/>
</dbReference>
<dbReference type="EC" id="2.3.2.27" evidence="3"/>
<keyword evidence="8" id="KW-0067">ATP-binding</keyword>
<protein>
    <recommendedName>
        <fullName evidence="3">RING-type E3 ubiquitin transferase</fullName>
        <ecNumber evidence="3">2.3.2.27</ecNumber>
    </recommendedName>
</protein>
<dbReference type="GO" id="GO:0061630">
    <property type="term" value="F:ubiquitin protein ligase activity"/>
    <property type="evidence" value="ECO:0007669"/>
    <property type="project" value="UniProtKB-EC"/>
</dbReference>
<dbReference type="InterPro" id="IPR000719">
    <property type="entry name" value="Prot_kinase_dom"/>
</dbReference>
<dbReference type="Gene3D" id="3.30.40.10">
    <property type="entry name" value="Zinc/RING finger domain, C3HC4 (zinc finger)"/>
    <property type="match status" value="1"/>
</dbReference>
<feature type="region of interest" description="Disordered" evidence="9">
    <location>
        <begin position="160"/>
        <end position="184"/>
    </location>
</feature>
<dbReference type="Pfam" id="PF00069">
    <property type="entry name" value="Pkinase"/>
    <property type="match status" value="1"/>
</dbReference>
<dbReference type="SMART" id="SM00504">
    <property type="entry name" value="Ubox"/>
    <property type="match status" value="1"/>
</dbReference>
<evidence type="ECO:0000313" key="10">
    <source>
        <dbReference type="EnsemblPlants" id="EMT08166"/>
    </source>
</evidence>
<keyword evidence="4" id="KW-0808">Transferase</keyword>
<dbReference type="InterPro" id="IPR011009">
    <property type="entry name" value="Kinase-like_dom_sf"/>
</dbReference>
<dbReference type="SMART" id="SM00220">
    <property type="entry name" value="S_TKc"/>
    <property type="match status" value="1"/>
</dbReference>
<dbReference type="CDD" id="cd01989">
    <property type="entry name" value="USP_STK_Ubox_N"/>
    <property type="match status" value="1"/>
</dbReference>
<dbReference type="SUPFAM" id="SSF56112">
    <property type="entry name" value="Protein kinase-like (PK-like)"/>
    <property type="match status" value="1"/>
</dbReference>
<proteinExistence type="predicted"/>
<dbReference type="PROSITE" id="PS00108">
    <property type="entry name" value="PROTEIN_KINASE_ST"/>
    <property type="match status" value="1"/>
</dbReference>
<keyword evidence="7" id="KW-0833">Ubl conjugation pathway</keyword>
<evidence type="ECO:0000256" key="4">
    <source>
        <dbReference type="ARBA" id="ARBA00022679"/>
    </source>
</evidence>
<dbReference type="AlphaFoldDB" id="M8B2D9"/>
<dbReference type="Pfam" id="PF04564">
    <property type="entry name" value="U-box"/>
    <property type="match status" value="1"/>
</dbReference>
<dbReference type="Gene3D" id="1.10.510.10">
    <property type="entry name" value="Transferase(Phosphotransferase) domain 1"/>
    <property type="match status" value="1"/>
</dbReference>
<reference evidence="10" key="1">
    <citation type="submission" date="2015-06" db="UniProtKB">
        <authorList>
            <consortium name="EnsemblPlants"/>
        </authorList>
    </citation>
    <scope>IDENTIFICATION</scope>
</reference>
<comment type="catalytic activity">
    <reaction evidence="1">
        <text>S-ubiquitinyl-[E2 ubiquitin-conjugating enzyme]-L-cysteine + [acceptor protein]-L-lysine = [E2 ubiquitin-conjugating enzyme]-L-cysteine + N(6)-ubiquitinyl-[acceptor protein]-L-lysine.</text>
        <dbReference type="EC" id="2.3.2.27"/>
    </reaction>
</comment>
<dbReference type="Gene3D" id="3.40.50.620">
    <property type="entry name" value="HUPs"/>
    <property type="match status" value="1"/>
</dbReference>
<organism evidence="10">
    <name type="scientific">Aegilops tauschii</name>
    <name type="common">Tausch's goatgrass</name>
    <name type="synonym">Aegilops squarrosa</name>
    <dbReference type="NCBI Taxonomy" id="37682"/>
    <lineage>
        <taxon>Eukaryota</taxon>
        <taxon>Viridiplantae</taxon>
        <taxon>Streptophyta</taxon>
        <taxon>Embryophyta</taxon>
        <taxon>Tracheophyta</taxon>
        <taxon>Spermatophyta</taxon>
        <taxon>Magnoliopsida</taxon>
        <taxon>Liliopsida</taxon>
        <taxon>Poales</taxon>
        <taxon>Poaceae</taxon>
        <taxon>BOP clade</taxon>
        <taxon>Pooideae</taxon>
        <taxon>Triticodae</taxon>
        <taxon>Triticeae</taxon>
        <taxon>Triticinae</taxon>
        <taxon>Aegilops</taxon>
    </lineage>
</organism>
<evidence type="ECO:0000256" key="5">
    <source>
        <dbReference type="ARBA" id="ARBA00022741"/>
    </source>
</evidence>
<dbReference type="PROSITE" id="PS00107">
    <property type="entry name" value="PROTEIN_KINASE_ATP"/>
    <property type="match status" value="1"/>
</dbReference>
<dbReference type="ExpressionAtlas" id="M8B2D9">
    <property type="expression patterns" value="baseline"/>
</dbReference>
<dbReference type="InterPro" id="IPR003613">
    <property type="entry name" value="Ubox_domain"/>
</dbReference>
<dbReference type="SUPFAM" id="SSF57850">
    <property type="entry name" value="RING/U-box"/>
    <property type="match status" value="1"/>
</dbReference>
<evidence type="ECO:0000256" key="7">
    <source>
        <dbReference type="ARBA" id="ARBA00022786"/>
    </source>
</evidence>
<accession>M8B2D9</accession>
<dbReference type="PROSITE" id="PS50011">
    <property type="entry name" value="PROTEIN_KINASE_DOM"/>
    <property type="match status" value="1"/>
</dbReference>
<dbReference type="PROSITE" id="PS51698">
    <property type="entry name" value="U_BOX"/>
    <property type="match status" value="1"/>
</dbReference>